<proteinExistence type="inferred from homology"/>
<evidence type="ECO:0000256" key="2">
    <source>
        <dbReference type="ARBA" id="ARBA00006148"/>
    </source>
</evidence>
<dbReference type="RefSeq" id="WP_072456316.1">
    <property type="nucleotide sequence ID" value="NZ_FPKH01000007.1"/>
</dbReference>
<feature type="transmembrane region" description="Helical" evidence="7">
    <location>
        <begin position="366"/>
        <end position="388"/>
    </location>
</feature>
<dbReference type="EMBL" id="VDGE01000004">
    <property type="protein sequence ID" value="TNC76481.1"/>
    <property type="molecule type" value="Genomic_DNA"/>
</dbReference>
<dbReference type="GO" id="GO:0015184">
    <property type="term" value="F:L-cystine transmembrane transporter activity"/>
    <property type="evidence" value="ECO:0007669"/>
    <property type="project" value="TreeGrafter"/>
</dbReference>
<dbReference type="Gene3D" id="1.10.3860.10">
    <property type="entry name" value="Sodium:dicarboxylate symporter"/>
    <property type="match status" value="1"/>
</dbReference>
<dbReference type="GO" id="GO:0005886">
    <property type="term" value="C:plasma membrane"/>
    <property type="evidence" value="ECO:0007669"/>
    <property type="project" value="TreeGrafter"/>
</dbReference>
<feature type="transmembrane region" description="Helical" evidence="7">
    <location>
        <begin position="185"/>
        <end position="204"/>
    </location>
</feature>
<comment type="subcellular location">
    <subcellularLocation>
        <location evidence="1">Membrane</location>
        <topology evidence="1">Multi-pass membrane protein</topology>
    </subcellularLocation>
</comment>
<keyword evidence="4 7" id="KW-0812">Transmembrane</keyword>
<feature type="transmembrane region" description="Helical" evidence="7">
    <location>
        <begin position="71"/>
        <end position="93"/>
    </location>
</feature>
<dbReference type="Proteomes" id="UP000182489">
    <property type="component" value="Unassembled WGS sequence"/>
</dbReference>
<evidence type="ECO:0000256" key="7">
    <source>
        <dbReference type="SAM" id="Phobius"/>
    </source>
</evidence>
<keyword evidence="3" id="KW-0813">Transport</keyword>
<dbReference type="GO" id="GO:0015293">
    <property type="term" value="F:symporter activity"/>
    <property type="evidence" value="ECO:0007669"/>
    <property type="project" value="InterPro"/>
</dbReference>
<sequence>MAINIILNLLVALLVFAFMFHQQRKHATFTVRVFTGLGLGVLLGAAVQWLYGAGSPIIAGTNEYMDIVGSGYVKLLQMIIMPLIMVSIISAILKLKDASSLGKISALTIGTLLITTTVAAALGILMAKLFGLTAVGLTSSAAEVARGVQLQGSLETAKALSLPKLLVSFVPTNPFLDMTGARKTSTIAVVVFSIFIGISATGIAAKKPEIFASFENFMKVAHAIVMRMVTLVLRLTPYGVFALMFEVVASSSYTDILKLINFVVASYSALILMFLVHLAIIAGVGLNPLRFVKKVFPVLAFAFTSRTSAGSIPMSVQTQTQRLGTPEGIANFAASFGSTIGQNGCAGIYPAMLAVMIAPTVGVDPFTVSFLLPLLAIITIGSVGVAGVGGGATFAALIVLSAMDLPVALAGLLISVEPLIDMGRTALNVSGSITAGTVTSRVMGQTDLAVYNSDDAADLDEAEHAA</sequence>
<evidence type="ECO:0000256" key="4">
    <source>
        <dbReference type="ARBA" id="ARBA00022692"/>
    </source>
</evidence>
<organism evidence="9 11">
    <name type="scientific">Janthinobacterium lividum</name>
    <dbReference type="NCBI Taxonomy" id="29581"/>
    <lineage>
        <taxon>Bacteria</taxon>
        <taxon>Pseudomonadati</taxon>
        <taxon>Pseudomonadota</taxon>
        <taxon>Betaproteobacteria</taxon>
        <taxon>Burkholderiales</taxon>
        <taxon>Oxalobacteraceae</taxon>
        <taxon>Janthinobacterium</taxon>
    </lineage>
</organism>
<name>A0A5C4NNQ3_9BURK</name>
<keyword evidence="6 7" id="KW-0472">Membrane</keyword>
<accession>A0A5C4NNQ3</accession>
<reference evidence="8 10" key="1">
    <citation type="submission" date="2016-11" db="EMBL/GenBank/DDBJ databases">
        <authorList>
            <person name="Varghese N."/>
            <person name="Submissions S."/>
        </authorList>
    </citation>
    <scope>NUCLEOTIDE SEQUENCE [LARGE SCALE GENOMIC DNA]</scope>
    <source>
        <strain evidence="8 10">NFR18</strain>
    </source>
</reference>
<dbReference type="PANTHER" id="PTHR42865">
    <property type="entry name" value="PROTON/GLUTAMATE-ASPARTATE SYMPORTER"/>
    <property type="match status" value="1"/>
</dbReference>
<comment type="similarity">
    <text evidence="2">Belongs to the dicarboxylate/amino acid:cation symporter (DAACS) (TC 2.A.23) family.</text>
</comment>
<dbReference type="Proteomes" id="UP000305681">
    <property type="component" value="Unassembled WGS sequence"/>
</dbReference>
<comment type="caution">
    <text evidence="9">The sequence shown here is derived from an EMBL/GenBank/DDBJ whole genome shotgun (WGS) entry which is preliminary data.</text>
</comment>
<evidence type="ECO:0000256" key="1">
    <source>
        <dbReference type="ARBA" id="ARBA00004141"/>
    </source>
</evidence>
<dbReference type="PANTHER" id="PTHR42865:SF5">
    <property type="entry name" value="L-CYSTINE TRANSPORTER TCYP"/>
    <property type="match status" value="1"/>
</dbReference>
<evidence type="ECO:0000313" key="8">
    <source>
        <dbReference type="EMBL" id="SFY19539.1"/>
    </source>
</evidence>
<evidence type="ECO:0000256" key="6">
    <source>
        <dbReference type="ARBA" id="ARBA00023136"/>
    </source>
</evidence>
<dbReference type="InterPro" id="IPR001991">
    <property type="entry name" value="Na-dicarboxylate_symporter"/>
</dbReference>
<dbReference type="SUPFAM" id="SSF118215">
    <property type="entry name" value="Proton glutamate symport protein"/>
    <property type="match status" value="1"/>
</dbReference>
<dbReference type="PRINTS" id="PR00173">
    <property type="entry name" value="EDTRNSPORT"/>
</dbReference>
<gene>
    <name evidence="9" type="ORF">FHI69_12930</name>
    <name evidence="8" type="ORF">SAMN03097694_4999</name>
</gene>
<dbReference type="EMBL" id="FPKH01000007">
    <property type="protein sequence ID" value="SFY19539.1"/>
    <property type="molecule type" value="Genomic_DNA"/>
</dbReference>
<reference evidence="9 11" key="2">
    <citation type="submission" date="2019-06" db="EMBL/GenBank/DDBJ databases">
        <title>Genome sequence of Janthinobacterium lividum UCD_MED1.</title>
        <authorList>
            <person name="De Leon M.E."/>
            <person name="Jospin G."/>
        </authorList>
    </citation>
    <scope>NUCLEOTIDE SEQUENCE [LARGE SCALE GENOMIC DNA]</scope>
    <source>
        <strain evidence="9 11">UCD_MED1</strain>
    </source>
</reference>
<feature type="transmembrane region" description="Helical" evidence="7">
    <location>
        <begin position="394"/>
        <end position="414"/>
    </location>
</feature>
<dbReference type="AlphaFoldDB" id="A0A5C4NNQ3"/>
<evidence type="ECO:0000256" key="3">
    <source>
        <dbReference type="ARBA" id="ARBA00022448"/>
    </source>
</evidence>
<evidence type="ECO:0000256" key="5">
    <source>
        <dbReference type="ARBA" id="ARBA00022989"/>
    </source>
</evidence>
<feature type="transmembrane region" description="Helical" evidence="7">
    <location>
        <begin position="33"/>
        <end position="51"/>
    </location>
</feature>
<feature type="transmembrane region" description="Helical" evidence="7">
    <location>
        <begin position="265"/>
        <end position="286"/>
    </location>
</feature>
<dbReference type="Pfam" id="PF00375">
    <property type="entry name" value="SDF"/>
    <property type="match status" value="1"/>
</dbReference>
<feature type="transmembrane region" description="Helical" evidence="7">
    <location>
        <begin position="6"/>
        <end position="21"/>
    </location>
</feature>
<evidence type="ECO:0000313" key="11">
    <source>
        <dbReference type="Proteomes" id="UP000305681"/>
    </source>
</evidence>
<evidence type="ECO:0000313" key="10">
    <source>
        <dbReference type="Proteomes" id="UP000182489"/>
    </source>
</evidence>
<protein>
    <submittedName>
        <fullName evidence="9">Cation:dicarboxylase symporter family transporter</fullName>
    </submittedName>
</protein>
<keyword evidence="5 7" id="KW-1133">Transmembrane helix</keyword>
<evidence type="ECO:0000313" key="9">
    <source>
        <dbReference type="EMBL" id="TNC76481.1"/>
    </source>
</evidence>
<feature type="transmembrane region" description="Helical" evidence="7">
    <location>
        <begin position="224"/>
        <end position="245"/>
    </location>
</feature>
<dbReference type="InterPro" id="IPR036458">
    <property type="entry name" value="Na:dicarbo_symporter_sf"/>
</dbReference>
<feature type="transmembrane region" description="Helical" evidence="7">
    <location>
        <begin position="105"/>
        <end position="127"/>
    </location>
</feature>